<evidence type="ECO:0000313" key="3">
    <source>
        <dbReference type="Proteomes" id="UP001066276"/>
    </source>
</evidence>
<comment type="caution">
    <text evidence="2">The sequence shown here is derived from an EMBL/GenBank/DDBJ whole genome shotgun (WGS) entry which is preliminary data.</text>
</comment>
<protein>
    <submittedName>
        <fullName evidence="2">Uncharacterized protein</fullName>
    </submittedName>
</protein>
<keyword evidence="3" id="KW-1185">Reference proteome</keyword>
<organism evidence="2 3">
    <name type="scientific">Pleurodeles waltl</name>
    <name type="common">Iberian ribbed newt</name>
    <dbReference type="NCBI Taxonomy" id="8319"/>
    <lineage>
        <taxon>Eukaryota</taxon>
        <taxon>Metazoa</taxon>
        <taxon>Chordata</taxon>
        <taxon>Craniata</taxon>
        <taxon>Vertebrata</taxon>
        <taxon>Euteleostomi</taxon>
        <taxon>Amphibia</taxon>
        <taxon>Batrachia</taxon>
        <taxon>Caudata</taxon>
        <taxon>Salamandroidea</taxon>
        <taxon>Salamandridae</taxon>
        <taxon>Pleurodelinae</taxon>
        <taxon>Pleurodeles</taxon>
    </lineage>
</organism>
<feature type="region of interest" description="Disordered" evidence="1">
    <location>
        <begin position="30"/>
        <end position="71"/>
    </location>
</feature>
<gene>
    <name evidence="2" type="ORF">NDU88_005986</name>
</gene>
<name>A0AAV7ULI5_PLEWA</name>
<evidence type="ECO:0000313" key="2">
    <source>
        <dbReference type="EMBL" id="KAJ1189236.1"/>
    </source>
</evidence>
<dbReference type="Proteomes" id="UP001066276">
    <property type="component" value="Chromosome 3_1"/>
</dbReference>
<accession>A0AAV7ULI5</accession>
<evidence type="ECO:0000256" key="1">
    <source>
        <dbReference type="SAM" id="MobiDB-lite"/>
    </source>
</evidence>
<dbReference type="EMBL" id="JANPWB010000005">
    <property type="protein sequence ID" value="KAJ1189236.1"/>
    <property type="molecule type" value="Genomic_DNA"/>
</dbReference>
<reference evidence="2" key="1">
    <citation type="journal article" date="2022" name="bioRxiv">
        <title>Sequencing and chromosome-scale assembly of the giantPleurodeles waltlgenome.</title>
        <authorList>
            <person name="Brown T."/>
            <person name="Elewa A."/>
            <person name="Iarovenko S."/>
            <person name="Subramanian E."/>
            <person name="Araus A.J."/>
            <person name="Petzold A."/>
            <person name="Susuki M."/>
            <person name="Suzuki K.-i.T."/>
            <person name="Hayashi T."/>
            <person name="Toyoda A."/>
            <person name="Oliveira C."/>
            <person name="Osipova E."/>
            <person name="Leigh N.D."/>
            <person name="Simon A."/>
            <person name="Yun M.H."/>
        </authorList>
    </citation>
    <scope>NUCLEOTIDE SEQUENCE</scope>
    <source>
        <strain evidence="2">20211129_DDA</strain>
        <tissue evidence="2">Liver</tissue>
    </source>
</reference>
<dbReference type="AlphaFoldDB" id="A0AAV7ULI5"/>
<sequence>MPRGQDHGTSQGEWRTGLLLAHRTCFGRRRQERAEATQAGMVRLGDPGGKKRQGHGRPAGSYHQRTAHRHFRPRVLLGGGVTVEDVRFPGAAFWHVKKL</sequence>
<proteinExistence type="predicted"/>